<comment type="caution">
    <text evidence="1">The sequence shown here is derived from an EMBL/GenBank/DDBJ whole genome shotgun (WGS) entry which is preliminary data.</text>
</comment>
<dbReference type="OrthoDB" id="8866982at2"/>
<protein>
    <submittedName>
        <fullName evidence="1">PcfJ-like protein</fullName>
    </submittedName>
</protein>
<evidence type="ECO:0000313" key="1">
    <source>
        <dbReference type="EMBL" id="RIA46181.1"/>
    </source>
</evidence>
<evidence type="ECO:0000313" key="2">
    <source>
        <dbReference type="Proteomes" id="UP000266568"/>
    </source>
</evidence>
<dbReference type="EMBL" id="QXDC01000002">
    <property type="protein sequence ID" value="RIA46181.1"/>
    <property type="molecule type" value="Genomic_DNA"/>
</dbReference>
<sequence length="593" mass="66036">MTGGTDGFAALAAACQVQLVAIVPQIDELDPIDTLNAITAVVALSRCHIVARQEANDVAAYLSCRPAPPPDSPGRALLDHCASALAKPLRTHGRHPSFGIDIWLDNNGLLRLIVSLVQGGIAHDAITALVGCVADATQRLVTHLNALAVSHIAAVLQRDLNHKPLDGQNALSRVLHWALVPMLAGRPERPQIIERRMQALDVYGAIASILMRDSITATIDQGEPLNPHLCLELGVTKAHLHRLQGIHPATEALASFRDLLGPIQTLLLHEVPLRQWPTGKDWTTGLWRDSLNHSLFRPDYVGDDTERRDAINALREDLLYPLAASRAMKADLLDDYRVREFIRGFYMHSMLMHGPQHRAWLRALREAVVGPRGLKSFHEAIGLWHRRSATIAAVRHEQKTDKPGWPALCPAWTARDGHHQIVPLTSAEDLVLEGNALQHCVGGYYPQCRRGDTQIFSLRCNEIRLATLEMTLTYEQGKSLTIAPGQFKARGNTRPPPQLSPVLRQFLADLRHERHPITHQELLRHRREIMRSGDCGWHREILPISHARKAWPLYRVLLPKGTPDTFDQWAEQSGVARALDKIIHAIATLPTKR</sequence>
<accession>A0A397PKI0</accession>
<keyword evidence="2" id="KW-1185">Reference proteome</keyword>
<dbReference type="InterPro" id="IPR025586">
    <property type="entry name" value="PcfJ"/>
</dbReference>
<reference evidence="1 2" key="1">
    <citation type="submission" date="2018-08" db="EMBL/GenBank/DDBJ databases">
        <title>Genomic Encyclopedia of Type Strains, Phase IV (KMG-IV): sequencing the most valuable type-strain genomes for metagenomic binning, comparative biology and taxonomic classification.</title>
        <authorList>
            <person name="Goeker M."/>
        </authorList>
    </citation>
    <scope>NUCLEOTIDE SEQUENCE [LARGE SCALE GENOMIC DNA]</scope>
    <source>
        <strain evidence="1 2">DSM 25527</strain>
    </source>
</reference>
<organism evidence="1 2">
    <name type="scientific">Hephaestia caeni</name>
    <dbReference type="NCBI Taxonomy" id="645617"/>
    <lineage>
        <taxon>Bacteria</taxon>
        <taxon>Pseudomonadati</taxon>
        <taxon>Pseudomonadota</taxon>
        <taxon>Alphaproteobacteria</taxon>
        <taxon>Sphingomonadales</taxon>
        <taxon>Sphingomonadaceae</taxon>
        <taxon>Hephaestia</taxon>
    </lineage>
</organism>
<name>A0A397PKI0_9SPHN</name>
<dbReference type="Pfam" id="PF14284">
    <property type="entry name" value="PcfJ"/>
    <property type="match status" value="1"/>
</dbReference>
<dbReference type="Proteomes" id="UP000266568">
    <property type="component" value="Unassembled WGS sequence"/>
</dbReference>
<dbReference type="RefSeq" id="WP_119034429.1">
    <property type="nucleotide sequence ID" value="NZ_QXDC01000002.1"/>
</dbReference>
<proteinExistence type="predicted"/>
<dbReference type="AlphaFoldDB" id="A0A397PKI0"/>
<gene>
    <name evidence="1" type="ORF">DFR49_0714</name>
</gene>